<dbReference type="GO" id="GO:0090729">
    <property type="term" value="F:toxin activity"/>
    <property type="evidence" value="ECO:0007669"/>
    <property type="project" value="UniProtKB-KW"/>
</dbReference>
<dbReference type="PRINTS" id="PR00722">
    <property type="entry name" value="CHYMOTRYPSIN"/>
</dbReference>
<dbReference type="PROSITE" id="PS00135">
    <property type="entry name" value="TRYPSIN_SER"/>
    <property type="match status" value="1"/>
</dbReference>
<evidence type="ECO:0000313" key="14">
    <source>
        <dbReference type="Proteomes" id="UP000324832"/>
    </source>
</evidence>
<dbReference type="GO" id="GO:0005576">
    <property type="term" value="C:extracellular region"/>
    <property type="evidence" value="ECO:0007669"/>
    <property type="project" value="UniProtKB-SubCell"/>
</dbReference>
<dbReference type="InterPro" id="IPR001314">
    <property type="entry name" value="Peptidase_S1A"/>
</dbReference>
<keyword evidence="14" id="KW-1185">Reference proteome</keyword>
<reference evidence="13 14" key="1">
    <citation type="submission" date="2017-07" db="EMBL/GenBank/DDBJ databases">
        <authorList>
            <person name="Talla V."/>
            <person name="Backstrom N."/>
        </authorList>
    </citation>
    <scope>NUCLEOTIDE SEQUENCE [LARGE SCALE GENOMIC DNA]</scope>
</reference>
<evidence type="ECO:0000256" key="11">
    <source>
        <dbReference type="RuleBase" id="RU363034"/>
    </source>
</evidence>
<dbReference type="SUPFAM" id="SSF50494">
    <property type="entry name" value="Trypsin-like serine proteases"/>
    <property type="match status" value="1"/>
</dbReference>
<keyword evidence="6 11" id="KW-0720">Serine protease</keyword>
<keyword evidence="4 11" id="KW-0645">Protease</keyword>
<keyword evidence="7" id="KW-1015">Disulfide bond</keyword>
<evidence type="ECO:0000256" key="2">
    <source>
        <dbReference type="ARBA" id="ARBA00007664"/>
    </source>
</evidence>
<name>A0A5E4QQ27_9NEOP</name>
<evidence type="ECO:0000256" key="8">
    <source>
        <dbReference type="ARBA" id="ARBA00023240"/>
    </source>
</evidence>
<dbReference type="PANTHER" id="PTHR24276:SF95">
    <property type="entry name" value="PEPTIDASE S1 DOMAIN-CONTAINING PROTEIN"/>
    <property type="match status" value="1"/>
</dbReference>
<dbReference type="InterPro" id="IPR001254">
    <property type="entry name" value="Trypsin_dom"/>
</dbReference>
<evidence type="ECO:0000256" key="7">
    <source>
        <dbReference type="ARBA" id="ARBA00023157"/>
    </source>
</evidence>
<dbReference type="SMART" id="SM00020">
    <property type="entry name" value="Tryp_SPc"/>
    <property type="match status" value="1"/>
</dbReference>
<evidence type="ECO:0000256" key="6">
    <source>
        <dbReference type="ARBA" id="ARBA00022825"/>
    </source>
</evidence>
<dbReference type="CDD" id="cd00190">
    <property type="entry name" value="Tryp_SPc"/>
    <property type="match status" value="1"/>
</dbReference>
<dbReference type="Proteomes" id="UP000324832">
    <property type="component" value="Unassembled WGS sequence"/>
</dbReference>
<evidence type="ECO:0000256" key="1">
    <source>
        <dbReference type="ARBA" id="ARBA00004239"/>
    </source>
</evidence>
<comment type="function">
    <text evidence="9">Fibrinolytic activity; shows preferential cleavage of Arg-Gly bonds in all three fibrinogen chains. Contact with the caterpillars causes severe bleeding, due the anticoagulant effect of the protein.</text>
</comment>
<accession>A0A5E4QQ27</accession>
<dbReference type="InterPro" id="IPR033116">
    <property type="entry name" value="TRYPSIN_SER"/>
</dbReference>
<dbReference type="PROSITE" id="PS00134">
    <property type="entry name" value="TRYPSIN_HIS"/>
    <property type="match status" value="1"/>
</dbReference>
<dbReference type="InterPro" id="IPR009003">
    <property type="entry name" value="Peptidase_S1_PA"/>
</dbReference>
<dbReference type="FunFam" id="2.40.10.10:FF:000068">
    <property type="entry name" value="transmembrane protease serine 2"/>
    <property type="match status" value="1"/>
</dbReference>
<dbReference type="PROSITE" id="PS50240">
    <property type="entry name" value="TRYPSIN_DOM"/>
    <property type="match status" value="1"/>
</dbReference>
<dbReference type="AlphaFoldDB" id="A0A5E4QQ27"/>
<dbReference type="Gene3D" id="2.40.10.10">
    <property type="entry name" value="Trypsin-like serine proteases"/>
    <property type="match status" value="1"/>
</dbReference>
<dbReference type="InterPro" id="IPR043504">
    <property type="entry name" value="Peptidase_S1_PA_chymotrypsin"/>
</dbReference>
<protein>
    <recommendedName>
        <fullName evidence="12">Peptidase S1 domain-containing protein</fullName>
    </recommendedName>
</protein>
<keyword evidence="3" id="KW-0800">Toxin</keyword>
<dbReference type="GO" id="GO:0006508">
    <property type="term" value="P:proteolysis"/>
    <property type="evidence" value="ECO:0007669"/>
    <property type="project" value="UniProtKB-KW"/>
</dbReference>
<dbReference type="EMBL" id="FZQP02003890">
    <property type="protein sequence ID" value="VVC98985.1"/>
    <property type="molecule type" value="Genomic_DNA"/>
</dbReference>
<evidence type="ECO:0000313" key="13">
    <source>
        <dbReference type="EMBL" id="VVC98985.1"/>
    </source>
</evidence>
<dbReference type="InterPro" id="IPR018114">
    <property type="entry name" value="TRYPSIN_HIS"/>
</dbReference>
<gene>
    <name evidence="13" type="ORF">LSINAPIS_LOCUS9945</name>
</gene>
<proteinExistence type="inferred from homology"/>
<evidence type="ECO:0000256" key="5">
    <source>
        <dbReference type="ARBA" id="ARBA00022801"/>
    </source>
</evidence>
<sequence length="309" mass="34474">MTLMNSTVQDRTSSAETRIVGGFEAKPYSHPYLVSLQLRFLWIRFHFCGGSILNENWILTAAHCVEESWIAKLLPMDAVAGTNSINNFGIKGQVIPIKKRIPHPSYAGGIGPHDIAMLRTQAPFQFTKEVRPIYLPRNYKIDDNTMELAGWGALRTTVFIPDVPDRLQEVSVKHISYNECYSAIESIKDKEEYNPLDEKAHMCTGPLTGGIAACSGDSGGPLIQMVPVTKLDSYDYSGDAYDDYLDVKTESILNDIQENIEEVHEEVRKVPVVLGVVSWGMAPCGLRGAPTVYTKVSEYMKFIDKYLST</sequence>
<keyword evidence="8" id="KW-1199">Hemostasis impairing toxin</keyword>
<evidence type="ECO:0000259" key="12">
    <source>
        <dbReference type="PROSITE" id="PS50240"/>
    </source>
</evidence>
<dbReference type="InterPro" id="IPR050430">
    <property type="entry name" value="Peptidase_S1"/>
</dbReference>
<evidence type="ECO:0000256" key="10">
    <source>
        <dbReference type="ARBA" id="ARBA00084094"/>
    </source>
</evidence>
<dbReference type="PANTHER" id="PTHR24276">
    <property type="entry name" value="POLYSERASE-RELATED"/>
    <property type="match status" value="1"/>
</dbReference>
<feature type="domain" description="Peptidase S1" evidence="12">
    <location>
        <begin position="19"/>
        <end position="308"/>
    </location>
</feature>
<comment type="subcellular location">
    <subcellularLocation>
        <location evidence="1">Secreted</location>
        <location evidence="1">Extracellular space</location>
    </subcellularLocation>
</comment>
<keyword evidence="10" id="KW-1205">Fibrinolytic toxin</keyword>
<evidence type="ECO:0000256" key="4">
    <source>
        <dbReference type="ARBA" id="ARBA00022670"/>
    </source>
</evidence>
<comment type="similarity">
    <text evidence="2">Belongs to the peptidase S1 family.</text>
</comment>
<keyword evidence="5 11" id="KW-0378">Hydrolase</keyword>
<evidence type="ECO:0000256" key="9">
    <source>
        <dbReference type="ARBA" id="ARBA00055534"/>
    </source>
</evidence>
<evidence type="ECO:0000256" key="3">
    <source>
        <dbReference type="ARBA" id="ARBA00022656"/>
    </source>
</evidence>
<dbReference type="Pfam" id="PF00089">
    <property type="entry name" value="Trypsin"/>
    <property type="match status" value="1"/>
</dbReference>
<organism evidence="13 14">
    <name type="scientific">Leptidea sinapis</name>
    <dbReference type="NCBI Taxonomy" id="189913"/>
    <lineage>
        <taxon>Eukaryota</taxon>
        <taxon>Metazoa</taxon>
        <taxon>Ecdysozoa</taxon>
        <taxon>Arthropoda</taxon>
        <taxon>Hexapoda</taxon>
        <taxon>Insecta</taxon>
        <taxon>Pterygota</taxon>
        <taxon>Neoptera</taxon>
        <taxon>Endopterygota</taxon>
        <taxon>Lepidoptera</taxon>
        <taxon>Glossata</taxon>
        <taxon>Ditrysia</taxon>
        <taxon>Papilionoidea</taxon>
        <taxon>Pieridae</taxon>
        <taxon>Dismorphiinae</taxon>
        <taxon>Leptidea</taxon>
    </lineage>
</organism>
<dbReference type="GO" id="GO:0004252">
    <property type="term" value="F:serine-type endopeptidase activity"/>
    <property type="evidence" value="ECO:0007669"/>
    <property type="project" value="InterPro"/>
</dbReference>